<evidence type="ECO:0000259" key="8">
    <source>
        <dbReference type="PROSITE" id="PS50023"/>
    </source>
</evidence>
<keyword evidence="10" id="KW-1185">Reference proteome</keyword>
<evidence type="ECO:0000259" key="7">
    <source>
        <dbReference type="PROSITE" id="PS50020"/>
    </source>
</evidence>
<dbReference type="Proteomes" id="UP000799753">
    <property type="component" value="Unassembled WGS sequence"/>
</dbReference>
<dbReference type="Gene3D" id="2.10.110.10">
    <property type="entry name" value="Cysteine Rich Protein"/>
    <property type="match status" value="1"/>
</dbReference>
<feature type="region of interest" description="Disordered" evidence="6">
    <location>
        <begin position="499"/>
        <end position="549"/>
    </location>
</feature>
<evidence type="ECO:0008006" key="11">
    <source>
        <dbReference type="Google" id="ProtNLM"/>
    </source>
</evidence>
<dbReference type="InterPro" id="IPR036020">
    <property type="entry name" value="WW_dom_sf"/>
</dbReference>
<dbReference type="GO" id="GO:0005634">
    <property type="term" value="C:nucleus"/>
    <property type="evidence" value="ECO:0007669"/>
    <property type="project" value="TreeGrafter"/>
</dbReference>
<dbReference type="PROSITE" id="PS50020">
    <property type="entry name" value="WW_DOMAIN_2"/>
    <property type="match status" value="1"/>
</dbReference>
<dbReference type="PANTHER" id="PTHR24205:SF16">
    <property type="entry name" value="GH01042P-RELATED"/>
    <property type="match status" value="1"/>
</dbReference>
<dbReference type="EMBL" id="MU006784">
    <property type="protein sequence ID" value="KAF2640977.1"/>
    <property type="molecule type" value="Genomic_DNA"/>
</dbReference>
<feature type="region of interest" description="Disordered" evidence="6">
    <location>
        <begin position="633"/>
        <end position="670"/>
    </location>
</feature>
<dbReference type="CDD" id="cd09392">
    <property type="entry name" value="LIM2_Lrg1p_like"/>
    <property type="match status" value="1"/>
</dbReference>
<dbReference type="SMART" id="SM00132">
    <property type="entry name" value="LIM"/>
    <property type="match status" value="1"/>
</dbReference>
<name>A0A6A6S0V5_9PLEO</name>
<dbReference type="AlphaFoldDB" id="A0A6A6S0V5"/>
<feature type="domain" description="WW" evidence="7">
    <location>
        <begin position="471"/>
        <end position="505"/>
    </location>
</feature>
<accession>A0A6A6S0V5</accession>
<feature type="region of interest" description="Disordered" evidence="6">
    <location>
        <begin position="569"/>
        <end position="596"/>
    </location>
</feature>
<feature type="compositionally biased region" description="Low complexity" evidence="6">
    <location>
        <begin position="580"/>
        <end position="596"/>
    </location>
</feature>
<evidence type="ECO:0000256" key="6">
    <source>
        <dbReference type="SAM" id="MobiDB-lite"/>
    </source>
</evidence>
<evidence type="ECO:0000256" key="3">
    <source>
        <dbReference type="ARBA" id="ARBA00022833"/>
    </source>
</evidence>
<proteinExistence type="predicted"/>
<dbReference type="PANTHER" id="PTHR24205">
    <property type="entry name" value="FOUR AND A HALF LIM DOMAINS PROTEIN"/>
    <property type="match status" value="1"/>
</dbReference>
<keyword evidence="2" id="KW-0677">Repeat</keyword>
<feature type="compositionally biased region" description="Polar residues" evidence="6">
    <location>
        <begin position="451"/>
        <end position="469"/>
    </location>
</feature>
<dbReference type="PROSITE" id="PS50023">
    <property type="entry name" value="LIM_DOMAIN_2"/>
    <property type="match status" value="2"/>
</dbReference>
<feature type="region of interest" description="Disordered" evidence="6">
    <location>
        <begin position="451"/>
        <end position="473"/>
    </location>
</feature>
<gene>
    <name evidence="9" type="ORF">P280DRAFT_427391</name>
</gene>
<sequence length="684" mass="76978">MANPPEGHTQQIPLCETDYFRRLDLLCHTCGEALRGSYITAIDNKFHVEHFTCSVPRCGLVFGPTDSYYEDEGACFCKRHYCQRAQKCHGCETPVLKKFVEIYRNGKNQNWHPECYMIHKYWNVVLKNEYGDIFTSGRIPYKNGVELSQDIVDEYLDRTEDLMNRIWMVLSAFEESCASSISDMLLHVSNAESNEAVKAEACILIKIEGFFGALDRLDRLKQAREGTHMTMQREQKLLCRKIVAFFAVVSKLTNDKPSIELSKDITSIVTGMAHYLKLLIRISLQTAKSMDPDNKEAVISGFLGSVETITENPMRSELQKLFRLKNYHQSSADTCSLCAKTVDTIYGQGLYWTYSQIYHIDCINCPSCNGTPRLSYNVEGKPMVVCSRCEYGSMMPFISQNFGTVFIILDSRSFVYTHLLYVAWARLLQILKFDETSSVLFLAESSTGNTRQETFKEGNTSSNNPSSGRAVSCPPGWKTYWSSPQRKYLYMNTKTGKSQWELPTADEESSGQSSSKELGTHTQAPSPDSDPNARTAASQSAANLDDYTRESLTLDDIPRLVSTQQSFRAPEELGQEDAEQALSSSTSAPPAPTSQLRSWYHTLDPVRPSHGHSQSLDRLPQIHLSEADGRTSYGITAPHMGVNERSTSFDDMGMPSEVQPVGKKKSSRIDKLDRWLKRKGAGFG</sequence>
<evidence type="ECO:0000256" key="4">
    <source>
        <dbReference type="ARBA" id="ARBA00023038"/>
    </source>
</evidence>
<dbReference type="GO" id="GO:0003712">
    <property type="term" value="F:transcription coregulator activity"/>
    <property type="evidence" value="ECO:0007669"/>
    <property type="project" value="TreeGrafter"/>
</dbReference>
<feature type="domain" description="LIM zinc-binding" evidence="8">
    <location>
        <begin position="25"/>
        <end position="87"/>
    </location>
</feature>
<keyword evidence="3 5" id="KW-0862">Zinc</keyword>
<dbReference type="SUPFAM" id="SSF51045">
    <property type="entry name" value="WW domain"/>
    <property type="match status" value="1"/>
</dbReference>
<dbReference type="Pfam" id="PF00412">
    <property type="entry name" value="LIM"/>
    <property type="match status" value="1"/>
</dbReference>
<feature type="domain" description="LIM zinc-binding" evidence="8">
    <location>
        <begin position="333"/>
        <end position="396"/>
    </location>
</feature>
<reference evidence="9" key="1">
    <citation type="journal article" date="2020" name="Stud. Mycol.">
        <title>101 Dothideomycetes genomes: a test case for predicting lifestyles and emergence of pathogens.</title>
        <authorList>
            <person name="Haridas S."/>
            <person name="Albert R."/>
            <person name="Binder M."/>
            <person name="Bloem J."/>
            <person name="Labutti K."/>
            <person name="Salamov A."/>
            <person name="Andreopoulos B."/>
            <person name="Baker S."/>
            <person name="Barry K."/>
            <person name="Bills G."/>
            <person name="Bluhm B."/>
            <person name="Cannon C."/>
            <person name="Castanera R."/>
            <person name="Culley D."/>
            <person name="Daum C."/>
            <person name="Ezra D."/>
            <person name="Gonzalez J."/>
            <person name="Henrissat B."/>
            <person name="Kuo A."/>
            <person name="Liang C."/>
            <person name="Lipzen A."/>
            <person name="Lutzoni F."/>
            <person name="Magnuson J."/>
            <person name="Mondo S."/>
            <person name="Nolan M."/>
            <person name="Ohm R."/>
            <person name="Pangilinan J."/>
            <person name="Park H.-J."/>
            <person name="Ramirez L."/>
            <person name="Alfaro M."/>
            <person name="Sun H."/>
            <person name="Tritt A."/>
            <person name="Yoshinaga Y."/>
            <person name="Zwiers L.-H."/>
            <person name="Turgeon B."/>
            <person name="Goodwin S."/>
            <person name="Spatafora J."/>
            <person name="Crous P."/>
            <person name="Grigoriev I."/>
        </authorList>
    </citation>
    <scope>NUCLEOTIDE SEQUENCE</scope>
    <source>
        <strain evidence="9">CBS 473.64</strain>
    </source>
</reference>
<dbReference type="GO" id="GO:0046872">
    <property type="term" value="F:metal ion binding"/>
    <property type="evidence" value="ECO:0007669"/>
    <property type="project" value="UniProtKB-KW"/>
</dbReference>
<evidence type="ECO:0000256" key="2">
    <source>
        <dbReference type="ARBA" id="ARBA00022737"/>
    </source>
</evidence>
<dbReference type="GO" id="GO:0030695">
    <property type="term" value="F:GTPase regulator activity"/>
    <property type="evidence" value="ECO:0007669"/>
    <property type="project" value="UniProtKB-ARBA"/>
</dbReference>
<dbReference type="InterPro" id="IPR001202">
    <property type="entry name" value="WW_dom"/>
</dbReference>
<keyword evidence="1 5" id="KW-0479">Metal-binding</keyword>
<feature type="compositionally biased region" description="Polar residues" evidence="6">
    <location>
        <begin position="510"/>
        <end position="526"/>
    </location>
</feature>
<dbReference type="SUPFAM" id="SSF57716">
    <property type="entry name" value="Glucocorticoid receptor-like (DNA-binding domain)"/>
    <property type="match status" value="1"/>
</dbReference>
<dbReference type="OrthoDB" id="3929082at2759"/>
<organism evidence="9 10">
    <name type="scientific">Massarina eburnea CBS 473.64</name>
    <dbReference type="NCBI Taxonomy" id="1395130"/>
    <lineage>
        <taxon>Eukaryota</taxon>
        <taxon>Fungi</taxon>
        <taxon>Dikarya</taxon>
        <taxon>Ascomycota</taxon>
        <taxon>Pezizomycotina</taxon>
        <taxon>Dothideomycetes</taxon>
        <taxon>Pleosporomycetidae</taxon>
        <taxon>Pleosporales</taxon>
        <taxon>Massarineae</taxon>
        <taxon>Massarinaceae</taxon>
        <taxon>Massarina</taxon>
    </lineage>
</organism>
<dbReference type="Gene3D" id="2.20.70.10">
    <property type="match status" value="1"/>
</dbReference>
<evidence type="ECO:0000313" key="9">
    <source>
        <dbReference type="EMBL" id="KAF2640977.1"/>
    </source>
</evidence>
<evidence type="ECO:0000256" key="5">
    <source>
        <dbReference type="PROSITE-ProRule" id="PRU00125"/>
    </source>
</evidence>
<protein>
    <recommendedName>
        <fullName evidence="11">WW domain-containing protein</fullName>
    </recommendedName>
</protein>
<dbReference type="SMART" id="SM00456">
    <property type="entry name" value="WW"/>
    <property type="match status" value="1"/>
</dbReference>
<dbReference type="InterPro" id="IPR001781">
    <property type="entry name" value="Znf_LIM"/>
</dbReference>
<keyword evidence="4 5" id="KW-0440">LIM domain</keyword>
<evidence type="ECO:0000313" key="10">
    <source>
        <dbReference type="Proteomes" id="UP000799753"/>
    </source>
</evidence>
<dbReference type="CDD" id="cd00201">
    <property type="entry name" value="WW"/>
    <property type="match status" value="1"/>
</dbReference>
<evidence type="ECO:0000256" key="1">
    <source>
        <dbReference type="ARBA" id="ARBA00022723"/>
    </source>
</evidence>